<evidence type="ECO:0000313" key="2">
    <source>
        <dbReference type="EMBL" id="OBZ65299.1"/>
    </source>
</evidence>
<evidence type="ECO:0000313" key="3">
    <source>
        <dbReference type="Proteomes" id="UP000092993"/>
    </source>
</evidence>
<feature type="region of interest" description="Disordered" evidence="1">
    <location>
        <begin position="1"/>
        <end position="38"/>
    </location>
</feature>
<gene>
    <name evidence="2" type="ORF">A0H81_14744</name>
</gene>
<organism evidence="2 3">
    <name type="scientific">Grifola frondosa</name>
    <name type="common">Maitake</name>
    <name type="synonym">Polyporus frondosus</name>
    <dbReference type="NCBI Taxonomy" id="5627"/>
    <lineage>
        <taxon>Eukaryota</taxon>
        <taxon>Fungi</taxon>
        <taxon>Dikarya</taxon>
        <taxon>Basidiomycota</taxon>
        <taxon>Agaricomycotina</taxon>
        <taxon>Agaricomycetes</taxon>
        <taxon>Polyporales</taxon>
        <taxon>Grifolaceae</taxon>
        <taxon>Grifola</taxon>
    </lineage>
</organism>
<reference evidence="2 3" key="1">
    <citation type="submission" date="2016-03" db="EMBL/GenBank/DDBJ databases">
        <title>Whole genome sequencing of Grifola frondosa 9006-11.</title>
        <authorList>
            <person name="Min B."/>
            <person name="Park H."/>
            <person name="Kim J.-G."/>
            <person name="Cho H."/>
            <person name="Oh Y.-L."/>
            <person name="Kong W.-S."/>
            <person name="Choi I.-G."/>
        </authorList>
    </citation>
    <scope>NUCLEOTIDE SEQUENCE [LARGE SCALE GENOMIC DNA]</scope>
    <source>
        <strain evidence="2 3">9006-11</strain>
    </source>
</reference>
<dbReference type="AlphaFoldDB" id="A0A1C7LMT8"/>
<evidence type="ECO:0000256" key="1">
    <source>
        <dbReference type="SAM" id="MobiDB-lite"/>
    </source>
</evidence>
<proteinExistence type="predicted"/>
<keyword evidence="3" id="KW-1185">Reference proteome</keyword>
<dbReference type="EMBL" id="LUGG01000047">
    <property type="protein sequence ID" value="OBZ65299.1"/>
    <property type="molecule type" value="Genomic_DNA"/>
</dbReference>
<accession>A0A1C7LMT8</accession>
<sequence>MISSKRPRSSSRPSQSPRPRHRKHVSALATSPSSARPLRCADGLSDVATSGNTGPAFIPHAVKMNVDAAPVLVSIDKRNGTFIDGTIYSLR</sequence>
<dbReference type="Proteomes" id="UP000092993">
    <property type="component" value="Unassembled WGS sequence"/>
</dbReference>
<comment type="caution">
    <text evidence="2">The sequence shown here is derived from an EMBL/GenBank/DDBJ whole genome shotgun (WGS) entry which is preliminary data.</text>
</comment>
<name>A0A1C7LMT8_GRIFR</name>
<protein>
    <submittedName>
        <fullName evidence="2">Uncharacterized protein</fullName>
    </submittedName>
</protein>